<evidence type="ECO:0000313" key="2">
    <source>
        <dbReference type="EMBL" id="KAK0432657.1"/>
    </source>
</evidence>
<dbReference type="AlphaFoldDB" id="A0AA39IZX3"/>
<keyword evidence="1" id="KW-0812">Transmembrane</keyword>
<name>A0AA39IZX3_9AGAR</name>
<feature type="transmembrane region" description="Helical" evidence="1">
    <location>
        <begin position="73"/>
        <end position="95"/>
    </location>
</feature>
<reference evidence="2" key="1">
    <citation type="submission" date="2023-06" db="EMBL/GenBank/DDBJ databases">
        <authorList>
            <consortium name="Lawrence Berkeley National Laboratory"/>
            <person name="Ahrendt S."/>
            <person name="Sahu N."/>
            <person name="Indic B."/>
            <person name="Wong-Bajracharya J."/>
            <person name="Merenyi Z."/>
            <person name="Ke H.-M."/>
            <person name="Monk M."/>
            <person name="Kocsube S."/>
            <person name="Drula E."/>
            <person name="Lipzen A."/>
            <person name="Balint B."/>
            <person name="Henrissat B."/>
            <person name="Andreopoulos B."/>
            <person name="Martin F.M."/>
            <person name="Harder C.B."/>
            <person name="Rigling D."/>
            <person name="Ford K.L."/>
            <person name="Foster G.D."/>
            <person name="Pangilinan J."/>
            <person name="Papanicolaou A."/>
            <person name="Barry K."/>
            <person name="LaButti K."/>
            <person name="Viragh M."/>
            <person name="Koriabine M."/>
            <person name="Yan M."/>
            <person name="Riley R."/>
            <person name="Champramary S."/>
            <person name="Plett K.L."/>
            <person name="Tsai I.J."/>
            <person name="Slot J."/>
            <person name="Sipos G."/>
            <person name="Plett J."/>
            <person name="Nagy L.G."/>
            <person name="Grigoriev I.V."/>
        </authorList>
    </citation>
    <scope>NUCLEOTIDE SEQUENCE</scope>
    <source>
        <strain evidence="2">FPL87.14</strain>
    </source>
</reference>
<gene>
    <name evidence="2" type="ORF">EV421DRAFT_1742165</name>
</gene>
<sequence>MAVKFLILDKQYHLTSDTRCGNYNPTSQRLSSWKCGCFLLIDAELILYLSIQIVIQSILVIHVWDMMDKDRRILLTFFGLLFSTTIAALALFILLNPVKTPNHFYLRCCILWNQAVTKFESLESIIYKCIATKSKTDHVADVPRFSSLFLPAEAQLDVSIMSITVTRMLLRLRKQAVSDSSGQVSVEECSLTTFRAVSGETSSEVAG</sequence>
<organism evidence="2 3">
    <name type="scientific">Armillaria borealis</name>
    <dbReference type="NCBI Taxonomy" id="47425"/>
    <lineage>
        <taxon>Eukaryota</taxon>
        <taxon>Fungi</taxon>
        <taxon>Dikarya</taxon>
        <taxon>Basidiomycota</taxon>
        <taxon>Agaricomycotina</taxon>
        <taxon>Agaricomycetes</taxon>
        <taxon>Agaricomycetidae</taxon>
        <taxon>Agaricales</taxon>
        <taxon>Marasmiineae</taxon>
        <taxon>Physalacriaceae</taxon>
        <taxon>Armillaria</taxon>
    </lineage>
</organism>
<feature type="transmembrane region" description="Helical" evidence="1">
    <location>
        <begin position="45"/>
        <end position="64"/>
    </location>
</feature>
<evidence type="ECO:0000256" key="1">
    <source>
        <dbReference type="SAM" id="Phobius"/>
    </source>
</evidence>
<proteinExistence type="predicted"/>
<protein>
    <submittedName>
        <fullName evidence="2">Uncharacterized protein</fullName>
    </submittedName>
</protein>
<evidence type="ECO:0000313" key="3">
    <source>
        <dbReference type="Proteomes" id="UP001175226"/>
    </source>
</evidence>
<keyword evidence="3" id="KW-1185">Reference proteome</keyword>
<accession>A0AA39IZX3</accession>
<dbReference type="EMBL" id="JAUEPT010000091">
    <property type="protein sequence ID" value="KAK0432657.1"/>
    <property type="molecule type" value="Genomic_DNA"/>
</dbReference>
<comment type="caution">
    <text evidence="2">The sequence shown here is derived from an EMBL/GenBank/DDBJ whole genome shotgun (WGS) entry which is preliminary data.</text>
</comment>
<keyword evidence="1" id="KW-0472">Membrane</keyword>
<dbReference type="Proteomes" id="UP001175226">
    <property type="component" value="Unassembled WGS sequence"/>
</dbReference>
<keyword evidence="1" id="KW-1133">Transmembrane helix</keyword>